<feature type="domain" description="PNPLA" evidence="5">
    <location>
        <begin position="13"/>
        <end position="211"/>
    </location>
</feature>
<dbReference type="PROSITE" id="PS51635">
    <property type="entry name" value="PNPLA"/>
    <property type="match status" value="1"/>
</dbReference>
<feature type="short sequence motif" description="GXSXG" evidence="4">
    <location>
        <begin position="44"/>
        <end position="48"/>
    </location>
</feature>
<accession>A0A8J4M5Z1</accession>
<dbReference type="EMBL" id="DTQM01000119">
    <property type="protein sequence ID" value="HGC42809.1"/>
    <property type="molecule type" value="Genomic_DNA"/>
</dbReference>
<dbReference type="Pfam" id="PF01734">
    <property type="entry name" value="Patatin"/>
    <property type="match status" value="1"/>
</dbReference>
<evidence type="ECO:0000256" key="3">
    <source>
        <dbReference type="ARBA" id="ARBA00023098"/>
    </source>
</evidence>
<proteinExistence type="predicted"/>
<dbReference type="SUPFAM" id="SSF52151">
    <property type="entry name" value="FabD/lysophospholipase-like"/>
    <property type="match status" value="1"/>
</dbReference>
<sequence>MDADEINAGVRALALQGGGAHGAFTWGVLDRLLEEGVRFDRVCGVSSGALLATLLTQGVARGGNGAARAALHRLWQGIERTHALNPLRNSPFERWLWGWDISNSLLWQGFEAMMRLFSPAQLNPFGHNPLRGIIAELLDPAALVLPTAPRLTVVATDVETGAAALFGNAEITVDVLLASTCLPFVFPAVEIAGRAYWDGGYAGNPPLAPLLAPHPPDDLVLIAAQPARRPGVPRTPAEILNRLNEIACHNVLQAELAALPAGLRLRSFTADAELRDLPISSKFNADPDFLASLFAAGRAASATLTLTVPPRPGLPSPDALAAVTG</sequence>
<evidence type="ECO:0000256" key="2">
    <source>
        <dbReference type="ARBA" id="ARBA00022963"/>
    </source>
</evidence>
<feature type="short sequence motif" description="DGA/G" evidence="4">
    <location>
        <begin position="198"/>
        <end position="200"/>
    </location>
</feature>
<dbReference type="InterPro" id="IPR050301">
    <property type="entry name" value="NTE"/>
</dbReference>
<dbReference type="GO" id="GO:0016042">
    <property type="term" value="P:lipid catabolic process"/>
    <property type="evidence" value="ECO:0007669"/>
    <property type="project" value="UniProtKB-UniRule"/>
</dbReference>
<dbReference type="InterPro" id="IPR016035">
    <property type="entry name" value="Acyl_Trfase/lysoPLipase"/>
</dbReference>
<dbReference type="Gene3D" id="3.40.1090.10">
    <property type="entry name" value="Cytosolic phospholipase A2 catalytic domain"/>
    <property type="match status" value="2"/>
</dbReference>
<feature type="active site" description="Nucleophile" evidence="4">
    <location>
        <position position="46"/>
    </location>
</feature>
<evidence type="ECO:0000259" key="5">
    <source>
        <dbReference type="PROSITE" id="PS51635"/>
    </source>
</evidence>
<feature type="active site" description="Proton acceptor" evidence="4">
    <location>
        <position position="198"/>
    </location>
</feature>
<evidence type="ECO:0000256" key="1">
    <source>
        <dbReference type="ARBA" id="ARBA00022801"/>
    </source>
</evidence>
<protein>
    <submittedName>
        <fullName evidence="6">Patatin-like phospholipase family protein</fullName>
    </submittedName>
</protein>
<dbReference type="InterPro" id="IPR002641">
    <property type="entry name" value="PNPLA_dom"/>
</dbReference>
<keyword evidence="1 4" id="KW-0378">Hydrolase</keyword>
<dbReference type="AlphaFoldDB" id="A0A8J4M5Z1"/>
<name>A0A8J4M5Z1_9PROT</name>
<organism evidence="6">
    <name type="scientific">Acidicaldus sp</name>
    <dbReference type="NCBI Taxonomy" id="1872105"/>
    <lineage>
        <taxon>Bacteria</taxon>
        <taxon>Pseudomonadati</taxon>
        <taxon>Pseudomonadota</taxon>
        <taxon>Alphaproteobacteria</taxon>
        <taxon>Acetobacterales</taxon>
        <taxon>Acetobacteraceae</taxon>
        <taxon>Acidicaldus</taxon>
    </lineage>
</organism>
<comment type="caution">
    <text evidence="6">The sequence shown here is derived from an EMBL/GenBank/DDBJ whole genome shotgun (WGS) entry which is preliminary data.</text>
</comment>
<reference evidence="6" key="1">
    <citation type="journal article" date="2020" name="mSystems">
        <title>Genome- and Community-Level Interaction Insights into Carbon Utilization and Element Cycling Functions of Hydrothermarchaeota in Hydrothermal Sediment.</title>
        <authorList>
            <person name="Zhou Z."/>
            <person name="Liu Y."/>
            <person name="Xu W."/>
            <person name="Pan J."/>
            <person name="Luo Z.H."/>
            <person name="Li M."/>
        </authorList>
    </citation>
    <scope>NUCLEOTIDE SEQUENCE</scope>
    <source>
        <strain evidence="6">SpSt-997</strain>
    </source>
</reference>
<dbReference type="GO" id="GO:0016787">
    <property type="term" value="F:hydrolase activity"/>
    <property type="evidence" value="ECO:0007669"/>
    <property type="project" value="UniProtKB-UniRule"/>
</dbReference>
<dbReference type="PANTHER" id="PTHR14226:SF78">
    <property type="entry name" value="SLR0060 PROTEIN"/>
    <property type="match status" value="1"/>
</dbReference>
<keyword evidence="3 4" id="KW-0443">Lipid metabolism</keyword>
<gene>
    <name evidence="6" type="ORF">ENY07_06265</name>
</gene>
<evidence type="ECO:0000256" key="4">
    <source>
        <dbReference type="PROSITE-ProRule" id="PRU01161"/>
    </source>
</evidence>
<evidence type="ECO:0000313" key="6">
    <source>
        <dbReference type="EMBL" id="HGC42809.1"/>
    </source>
</evidence>
<dbReference type="PANTHER" id="PTHR14226">
    <property type="entry name" value="NEUROPATHY TARGET ESTERASE/SWISS CHEESE D.MELANOGASTER"/>
    <property type="match status" value="1"/>
</dbReference>
<keyword evidence="2 4" id="KW-0442">Lipid degradation</keyword>
<feature type="short sequence motif" description="GXGXXG" evidence="4">
    <location>
        <begin position="17"/>
        <end position="22"/>
    </location>
</feature>